<reference evidence="2" key="1">
    <citation type="journal article" date="2019" name="Int. J. Syst. Evol. Microbiol.">
        <title>The Global Catalogue of Microorganisms (GCM) 10K type strain sequencing project: providing services to taxonomists for standard genome sequencing and annotation.</title>
        <authorList>
            <consortium name="The Broad Institute Genomics Platform"/>
            <consortium name="The Broad Institute Genome Sequencing Center for Infectious Disease"/>
            <person name="Wu L."/>
            <person name="Ma J."/>
        </authorList>
    </citation>
    <scope>NUCLEOTIDE SEQUENCE [LARGE SCALE GENOMIC DNA]</scope>
    <source>
        <strain evidence="2">CCM 8903</strain>
    </source>
</reference>
<comment type="caution">
    <text evidence="1">The sequence shown here is derived from an EMBL/GenBank/DDBJ whole genome shotgun (WGS) entry which is preliminary data.</text>
</comment>
<organism evidence="1 2">
    <name type="scientific">Lacticaseibacillus baoqingensis</name>
    <dbReference type="NCBI Taxonomy" id="2486013"/>
    <lineage>
        <taxon>Bacteria</taxon>
        <taxon>Bacillati</taxon>
        <taxon>Bacillota</taxon>
        <taxon>Bacilli</taxon>
        <taxon>Lactobacillales</taxon>
        <taxon>Lactobacillaceae</taxon>
        <taxon>Lacticaseibacillus</taxon>
    </lineage>
</organism>
<dbReference type="EMBL" id="JBHTON010000053">
    <property type="protein sequence ID" value="MFD1486129.1"/>
    <property type="molecule type" value="Genomic_DNA"/>
</dbReference>
<dbReference type="RefSeq" id="WP_125749886.1">
    <property type="nucleotide sequence ID" value="NZ_JBHTON010000053.1"/>
</dbReference>
<protein>
    <recommendedName>
        <fullName evidence="3">BIG2 domain-containing protein</fullName>
    </recommendedName>
</protein>
<evidence type="ECO:0000313" key="2">
    <source>
        <dbReference type="Proteomes" id="UP001597252"/>
    </source>
</evidence>
<gene>
    <name evidence="1" type="ORF">ACFQ5J_12925</name>
</gene>
<accession>A0ABW4E896</accession>
<evidence type="ECO:0000313" key="1">
    <source>
        <dbReference type="EMBL" id="MFD1486129.1"/>
    </source>
</evidence>
<dbReference type="Proteomes" id="UP001597252">
    <property type="component" value="Unassembled WGS sequence"/>
</dbReference>
<sequence length="722" mass="74366">MKQLHIKTLGIWLLLVLGLAGIIAPVLPVHADIAGSITPPSIQTVPAGSEENFLKPAATGGANQFTSPLNWMATTSTLPDGQYAVKVSGQSVTVKAAFNYQGTGDPYYQTVWYQPGAPLQMSGTGPVQGSAVLSNAMPLDFGSTDYKNIQYKLTAPDVTKPTWVYFQVRIHDGAGNPQAYTPSTIFPMLVLPTNFQLGVTLSPRVVFPGSTITAQLNNGNLPANVVPSLSTTATNGAGSWSQNTFTATGAGVVQAMYAFSLPVPIPVNGASPTTYLQSGTAYIGQIDDQTVEAGSDAAFKIVLPSGLTAQNIRWTLAGASVTGNSTTMTVPKVKASQDKALVTATMDVAKGGTVIQQNVVGTAHLYIKQPPLAVKVASPLLFSGDKVDSDSQVTTASATYQGAPATGVTWSVDDPSLATVNATTGVLTANPNGKTGTVMVTGKKTTDGTAVSQSVPVTIGHLPDLQPLAAGDSFTLTAPPAPAGSNWTYQWQQSTTSGNAWQNLANGTGAAYTATAQAADDQTQYRVAVTTAAGNVVKSNPTTLTVNAAGLNLLQVPDFTFKVAQPGQTAAQMSDPTVADLITGKYSGTASITDPAVFNKWLLATAPATVMVSDSRGPNATFSLAVALAPFKNGSSYLNGAAGGSATLSLNWANAQGQMQEAQIKDDNVPVTALDQVSVNPTTGRMSLPLEPLLATGKAPQAKAGQYHSAVTWTVTAGPSGD</sequence>
<keyword evidence="2" id="KW-1185">Reference proteome</keyword>
<dbReference type="Gene3D" id="2.60.40.2700">
    <property type="match status" value="1"/>
</dbReference>
<evidence type="ECO:0008006" key="3">
    <source>
        <dbReference type="Google" id="ProtNLM"/>
    </source>
</evidence>
<name>A0ABW4E896_9LACO</name>
<proteinExistence type="predicted"/>